<dbReference type="GO" id="GO:0046872">
    <property type="term" value="F:metal ion binding"/>
    <property type="evidence" value="ECO:0007669"/>
    <property type="project" value="InterPro"/>
</dbReference>
<gene>
    <name evidence="3" type="ORF">MAG551_01624</name>
</gene>
<keyword evidence="1" id="KW-1133">Transmembrane helix</keyword>
<evidence type="ECO:0000313" key="4">
    <source>
        <dbReference type="Proteomes" id="UP000722750"/>
    </source>
</evidence>
<keyword evidence="1" id="KW-0812">Transmembrane</keyword>
<comment type="caution">
    <text evidence="3">The sequence shown here is derived from an EMBL/GenBank/DDBJ whole genome shotgun (WGS) entry which is preliminary data.</text>
</comment>
<dbReference type="AlphaFoldDB" id="A0A941W5V3"/>
<proteinExistence type="predicted"/>
<feature type="transmembrane region" description="Helical" evidence="1">
    <location>
        <begin position="6"/>
        <end position="24"/>
    </location>
</feature>
<sequence>MNKRNFLIFIPIILIMGIFIRLVSGEPSNVQVKLDGLVCTFCAYNLEKKLKRVEAVEDLKILVNAGLAEFKIKEGKSIDVDQIKKAVKDGGYTPREMLVTLNGRVEEASGRMILRIDDVSDSFILKDNEMLKEIITSEKAQDKTITVTGLVQEEKIKGHGIHPYVLEIKDFKFE</sequence>
<dbReference type="InterPro" id="IPR036163">
    <property type="entry name" value="HMA_dom_sf"/>
</dbReference>
<feature type="domain" description="HMA" evidence="2">
    <location>
        <begin position="28"/>
        <end position="95"/>
    </location>
</feature>
<organism evidence="3 4">
    <name type="scientific">Candidatus Scalindua arabica</name>
    <dbReference type="NCBI Taxonomy" id="1127984"/>
    <lineage>
        <taxon>Bacteria</taxon>
        <taxon>Pseudomonadati</taxon>
        <taxon>Planctomycetota</taxon>
        <taxon>Candidatus Brocadiia</taxon>
        <taxon>Candidatus Brocadiales</taxon>
        <taxon>Candidatus Scalinduaceae</taxon>
        <taxon>Candidatus Scalindua</taxon>
    </lineage>
</organism>
<dbReference type="SUPFAM" id="SSF55008">
    <property type="entry name" value="HMA, heavy metal-associated domain"/>
    <property type="match status" value="1"/>
</dbReference>
<dbReference type="Gene3D" id="3.30.70.100">
    <property type="match status" value="1"/>
</dbReference>
<evidence type="ECO:0000313" key="3">
    <source>
        <dbReference type="EMBL" id="MBS1258565.1"/>
    </source>
</evidence>
<dbReference type="InterPro" id="IPR006121">
    <property type="entry name" value="HMA_dom"/>
</dbReference>
<protein>
    <recommendedName>
        <fullName evidence="2">HMA domain-containing protein</fullName>
    </recommendedName>
</protein>
<dbReference type="Proteomes" id="UP000722750">
    <property type="component" value="Unassembled WGS sequence"/>
</dbReference>
<evidence type="ECO:0000256" key="1">
    <source>
        <dbReference type="SAM" id="Phobius"/>
    </source>
</evidence>
<dbReference type="Pfam" id="PF00403">
    <property type="entry name" value="HMA"/>
    <property type="match status" value="1"/>
</dbReference>
<evidence type="ECO:0000259" key="2">
    <source>
        <dbReference type="PROSITE" id="PS50846"/>
    </source>
</evidence>
<dbReference type="PROSITE" id="PS50846">
    <property type="entry name" value="HMA_2"/>
    <property type="match status" value="1"/>
</dbReference>
<name>A0A941W5V3_9BACT</name>
<keyword evidence="1" id="KW-0472">Membrane</keyword>
<reference evidence="3" key="1">
    <citation type="journal article" date="2021" name="ISME J.">
        <title>Fine-scale metabolic discontinuity in a stratified prokaryote microbiome of a Red Sea deep halocline.</title>
        <authorList>
            <person name="Michoud G."/>
            <person name="Ngugi D.K."/>
            <person name="Barozzi A."/>
            <person name="Merlino G."/>
            <person name="Calleja M.L."/>
            <person name="Delgado-Huertas A."/>
            <person name="Moran X.A.G."/>
            <person name="Daffonchio D."/>
        </authorList>
    </citation>
    <scope>NUCLEOTIDE SEQUENCE</scope>
    <source>
        <strain evidence="3">SuakinDeep_MAG55_1</strain>
    </source>
</reference>
<accession>A0A941W5V3</accession>
<dbReference type="EMBL" id="JAANXD010000068">
    <property type="protein sequence ID" value="MBS1258565.1"/>
    <property type="molecule type" value="Genomic_DNA"/>
</dbReference>